<accession>A0A7S3ENA4</accession>
<gene>
    <name evidence="1" type="ORF">RMAR00112_LOCUS31251</name>
</gene>
<dbReference type="Pfam" id="PF10084">
    <property type="entry name" value="DUF2322"/>
    <property type="match status" value="1"/>
</dbReference>
<dbReference type="InterPro" id="IPR016755">
    <property type="entry name" value="UCP019302"/>
</dbReference>
<dbReference type="AlphaFoldDB" id="A0A7S3ENA4"/>
<proteinExistence type="predicted"/>
<evidence type="ECO:0000313" key="1">
    <source>
        <dbReference type="EMBL" id="CAE0063179.1"/>
    </source>
</evidence>
<name>A0A7S3ENA4_9RHOD</name>
<reference evidence="1" key="1">
    <citation type="submission" date="2021-01" db="EMBL/GenBank/DDBJ databases">
        <authorList>
            <person name="Corre E."/>
            <person name="Pelletier E."/>
            <person name="Niang G."/>
            <person name="Scheremetjew M."/>
            <person name="Finn R."/>
            <person name="Kale V."/>
            <person name="Holt S."/>
            <person name="Cochrane G."/>
            <person name="Meng A."/>
            <person name="Brown T."/>
            <person name="Cohen L."/>
        </authorList>
    </citation>
    <scope>NUCLEOTIDE SEQUENCE</scope>
    <source>
        <strain evidence="1">CCMP 769</strain>
    </source>
</reference>
<organism evidence="1">
    <name type="scientific">Rhodosorus marinus</name>
    <dbReference type="NCBI Taxonomy" id="101924"/>
    <lineage>
        <taxon>Eukaryota</taxon>
        <taxon>Rhodophyta</taxon>
        <taxon>Stylonematophyceae</taxon>
        <taxon>Stylonematales</taxon>
        <taxon>Stylonemataceae</taxon>
        <taxon>Rhodosorus</taxon>
    </lineage>
</organism>
<protein>
    <submittedName>
        <fullName evidence="1">Uncharacterized protein</fullName>
    </submittedName>
</protein>
<dbReference type="EMBL" id="HBHW01040670">
    <property type="protein sequence ID" value="CAE0063179.1"/>
    <property type="molecule type" value="Transcribed_RNA"/>
</dbReference>
<sequence length="165" mass="18755">MRSVGKPVNGFRKKDRIQRTLDRLYGMAFVCASYVYAKRLRSCTRMGIDLPDRQFRTNLDRLPDCDDVEKIELLAVGRRAVRRGELDAVILNASGQRGSIAVYNALFQKYKLINKQAAQEGLELYAEMWDDAKENPGKHPNIDRLMLVVAEDMTLVGKINGKYAS</sequence>